<comment type="caution">
    <text evidence="1">The sequence shown here is derived from an EMBL/GenBank/DDBJ whole genome shotgun (WGS) entry which is preliminary data.</text>
</comment>
<keyword evidence="2" id="KW-1185">Reference proteome</keyword>
<name>A0ABN9VSE0_9DINO</name>
<feature type="non-terminal residue" evidence="1">
    <location>
        <position position="110"/>
    </location>
</feature>
<reference evidence="1" key="1">
    <citation type="submission" date="2023-10" db="EMBL/GenBank/DDBJ databases">
        <authorList>
            <person name="Chen Y."/>
            <person name="Shah S."/>
            <person name="Dougan E. K."/>
            <person name="Thang M."/>
            <person name="Chan C."/>
        </authorList>
    </citation>
    <scope>NUCLEOTIDE SEQUENCE [LARGE SCALE GENOMIC DNA]</scope>
</reference>
<gene>
    <name evidence="1" type="ORF">PCOR1329_LOCUS60529</name>
</gene>
<dbReference type="EMBL" id="CAUYUJ010017584">
    <property type="protein sequence ID" value="CAK0876001.1"/>
    <property type="molecule type" value="Genomic_DNA"/>
</dbReference>
<evidence type="ECO:0008006" key="3">
    <source>
        <dbReference type="Google" id="ProtNLM"/>
    </source>
</evidence>
<dbReference type="Proteomes" id="UP001189429">
    <property type="component" value="Unassembled WGS sequence"/>
</dbReference>
<organism evidence="1 2">
    <name type="scientific">Prorocentrum cordatum</name>
    <dbReference type="NCBI Taxonomy" id="2364126"/>
    <lineage>
        <taxon>Eukaryota</taxon>
        <taxon>Sar</taxon>
        <taxon>Alveolata</taxon>
        <taxon>Dinophyceae</taxon>
        <taxon>Prorocentrales</taxon>
        <taxon>Prorocentraceae</taxon>
        <taxon>Prorocentrum</taxon>
    </lineage>
</organism>
<sequence>MIGLSMAFLEPCLVVLSRRCREASGTWLRPSEPWPGMVVPCETHAAPEAQTWQHSARTLSARTWTRASGARRDEDMWNRVEDGPATACWARALSSSGGTDTLREDIERHV</sequence>
<accession>A0ABN9VSE0</accession>
<protein>
    <recommendedName>
        <fullName evidence="3">Secreted protein</fullName>
    </recommendedName>
</protein>
<proteinExistence type="predicted"/>
<evidence type="ECO:0000313" key="1">
    <source>
        <dbReference type="EMBL" id="CAK0876001.1"/>
    </source>
</evidence>
<evidence type="ECO:0000313" key="2">
    <source>
        <dbReference type="Proteomes" id="UP001189429"/>
    </source>
</evidence>